<proteinExistence type="predicted"/>
<organism evidence="1 2">
    <name type="scientific">Ascobolus immersus RN42</name>
    <dbReference type="NCBI Taxonomy" id="1160509"/>
    <lineage>
        <taxon>Eukaryota</taxon>
        <taxon>Fungi</taxon>
        <taxon>Dikarya</taxon>
        <taxon>Ascomycota</taxon>
        <taxon>Pezizomycotina</taxon>
        <taxon>Pezizomycetes</taxon>
        <taxon>Pezizales</taxon>
        <taxon>Ascobolaceae</taxon>
        <taxon>Ascobolus</taxon>
    </lineage>
</organism>
<evidence type="ECO:0000313" key="2">
    <source>
        <dbReference type="Proteomes" id="UP000275078"/>
    </source>
</evidence>
<sequence>MPPKSAQTHPSTIAEIRCSMQQATDIVCGGTTYGHAYQMLKVCQKLRDEHPNGQYYLNNLRTEGCLLRGAEGSAEWVAGPGLNDIISHRSIRELASEIVAEMETQRFARANPEHANNIEFHHTGGHGLGRIQHGSGIVVFDSSTAAAIMANKKGKTSIGKVCYNRSPFKSNGQPTTKYVDVADFLMESIRMCVSRKEVLVYMRFITTSCPSRTFLPICLSSISLLARCFFPIHAAKARHAASTDLFLTRVSPGLEIEDGSWGG</sequence>
<accession>A0A3N4HMQ5</accession>
<protein>
    <submittedName>
        <fullName evidence="1">Uncharacterized protein</fullName>
    </submittedName>
</protein>
<dbReference type="Proteomes" id="UP000275078">
    <property type="component" value="Unassembled WGS sequence"/>
</dbReference>
<gene>
    <name evidence="1" type="ORF">BJ508DRAFT_314083</name>
</gene>
<name>A0A3N4HMQ5_ASCIM</name>
<evidence type="ECO:0000313" key="1">
    <source>
        <dbReference type="EMBL" id="RPA73140.1"/>
    </source>
</evidence>
<reference evidence="1 2" key="1">
    <citation type="journal article" date="2018" name="Nat. Ecol. Evol.">
        <title>Pezizomycetes genomes reveal the molecular basis of ectomycorrhizal truffle lifestyle.</title>
        <authorList>
            <person name="Murat C."/>
            <person name="Payen T."/>
            <person name="Noel B."/>
            <person name="Kuo A."/>
            <person name="Morin E."/>
            <person name="Chen J."/>
            <person name="Kohler A."/>
            <person name="Krizsan K."/>
            <person name="Balestrini R."/>
            <person name="Da Silva C."/>
            <person name="Montanini B."/>
            <person name="Hainaut M."/>
            <person name="Levati E."/>
            <person name="Barry K.W."/>
            <person name="Belfiori B."/>
            <person name="Cichocki N."/>
            <person name="Clum A."/>
            <person name="Dockter R.B."/>
            <person name="Fauchery L."/>
            <person name="Guy J."/>
            <person name="Iotti M."/>
            <person name="Le Tacon F."/>
            <person name="Lindquist E.A."/>
            <person name="Lipzen A."/>
            <person name="Malagnac F."/>
            <person name="Mello A."/>
            <person name="Molinier V."/>
            <person name="Miyauchi S."/>
            <person name="Poulain J."/>
            <person name="Riccioni C."/>
            <person name="Rubini A."/>
            <person name="Sitrit Y."/>
            <person name="Splivallo R."/>
            <person name="Traeger S."/>
            <person name="Wang M."/>
            <person name="Zifcakova L."/>
            <person name="Wipf D."/>
            <person name="Zambonelli A."/>
            <person name="Paolocci F."/>
            <person name="Nowrousian M."/>
            <person name="Ottonello S."/>
            <person name="Baldrian P."/>
            <person name="Spatafora J.W."/>
            <person name="Henrissat B."/>
            <person name="Nagy L.G."/>
            <person name="Aury J.M."/>
            <person name="Wincker P."/>
            <person name="Grigoriev I.V."/>
            <person name="Bonfante P."/>
            <person name="Martin F.M."/>
        </authorList>
    </citation>
    <scope>NUCLEOTIDE SEQUENCE [LARGE SCALE GENOMIC DNA]</scope>
    <source>
        <strain evidence="1 2">RN42</strain>
    </source>
</reference>
<dbReference type="AlphaFoldDB" id="A0A3N4HMQ5"/>
<dbReference type="EMBL" id="ML119832">
    <property type="protein sequence ID" value="RPA73140.1"/>
    <property type="molecule type" value="Genomic_DNA"/>
</dbReference>
<keyword evidence="2" id="KW-1185">Reference proteome</keyword>